<dbReference type="OrthoDB" id="33989at2"/>
<protein>
    <submittedName>
        <fullName evidence="2">Beta-lactamase class A</fullName>
    </submittedName>
</protein>
<organism evidence="2 3">
    <name type="scientific">Brevibacterium sandarakinum</name>
    <dbReference type="NCBI Taxonomy" id="629680"/>
    <lineage>
        <taxon>Bacteria</taxon>
        <taxon>Bacillati</taxon>
        <taxon>Actinomycetota</taxon>
        <taxon>Actinomycetes</taxon>
        <taxon>Micrococcales</taxon>
        <taxon>Brevibacteriaceae</taxon>
        <taxon>Brevibacterium</taxon>
    </lineage>
</organism>
<reference evidence="2" key="1">
    <citation type="submission" date="2016-10" db="EMBL/GenBank/DDBJ databases">
        <authorList>
            <person name="Varghese N."/>
            <person name="Submissions S."/>
        </authorList>
    </citation>
    <scope>NUCLEOTIDE SEQUENCE [LARGE SCALE GENOMIC DNA]</scope>
    <source>
        <strain evidence="2">DSM 22082</strain>
    </source>
</reference>
<dbReference type="Proteomes" id="UP000199700">
    <property type="component" value="Chromosome"/>
</dbReference>
<dbReference type="EMBL" id="LT629739">
    <property type="protein sequence ID" value="SDS80206.1"/>
    <property type="molecule type" value="Genomic_DNA"/>
</dbReference>
<dbReference type="InterPro" id="IPR000871">
    <property type="entry name" value="Beta-lactam_class-A"/>
</dbReference>
<feature type="domain" description="Beta-lactamase class A catalytic" evidence="1">
    <location>
        <begin position="24"/>
        <end position="270"/>
    </location>
</feature>
<evidence type="ECO:0000259" key="1">
    <source>
        <dbReference type="Pfam" id="PF13354"/>
    </source>
</evidence>
<dbReference type="InterPro" id="IPR012338">
    <property type="entry name" value="Beta-lactam/transpept-like"/>
</dbReference>
<dbReference type="RefSeq" id="WP_092106617.1">
    <property type="nucleotide sequence ID" value="NZ_LT629739.1"/>
</dbReference>
<dbReference type="PANTHER" id="PTHR35333">
    <property type="entry name" value="BETA-LACTAMASE"/>
    <property type="match status" value="1"/>
</dbReference>
<gene>
    <name evidence="2" type="ORF">SAMN04489751_2906</name>
</gene>
<dbReference type="GO" id="GO:0046677">
    <property type="term" value="P:response to antibiotic"/>
    <property type="evidence" value="ECO:0007669"/>
    <property type="project" value="InterPro"/>
</dbReference>
<dbReference type="GO" id="GO:0008800">
    <property type="term" value="F:beta-lactamase activity"/>
    <property type="evidence" value="ECO:0007669"/>
    <property type="project" value="InterPro"/>
</dbReference>
<dbReference type="GO" id="GO:0030655">
    <property type="term" value="P:beta-lactam antibiotic catabolic process"/>
    <property type="evidence" value="ECO:0007669"/>
    <property type="project" value="InterPro"/>
</dbReference>
<dbReference type="AlphaFoldDB" id="A0A1H1V747"/>
<sequence length="299" mass="32076">MNSDARVIHDVKEQLTSAGLRANIVVRDLDNRREISTSADSAMPLASVVKVPIALAVLNRINDGTLDGAQTLTIRPDRFAGEGPTGASRFRHPAQIALEDLLMLSVSFSDNTATDALLDVVSPGEVHEDLQGLGLRDITIRHRLDALVQTPLESLPAADAHLAYDLARTSPSRGEGHRIWQLDVSRANTGTAGGLIDLMQEIWRPVHIDPTVASRLRSLMAGNIIRHRLAPDFASDAMTWSSKTGTLLHLRHEIGVVDHTDGQSIAVAVLSESSNPAAAQPAAEAELGAAARALHDLLR</sequence>
<name>A0A1H1V747_BRESA</name>
<dbReference type="InterPro" id="IPR045155">
    <property type="entry name" value="Beta-lactam_cat"/>
</dbReference>
<dbReference type="PANTHER" id="PTHR35333:SF3">
    <property type="entry name" value="BETA-LACTAMASE-TYPE TRANSPEPTIDASE FOLD CONTAINING PROTEIN"/>
    <property type="match status" value="1"/>
</dbReference>
<dbReference type="SUPFAM" id="SSF56601">
    <property type="entry name" value="beta-lactamase/transpeptidase-like"/>
    <property type="match status" value="1"/>
</dbReference>
<dbReference type="Pfam" id="PF13354">
    <property type="entry name" value="Beta-lactamase2"/>
    <property type="match status" value="1"/>
</dbReference>
<evidence type="ECO:0000313" key="3">
    <source>
        <dbReference type="Proteomes" id="UP000199700"/>
    </source>
</evidence>
<proteinExistence type="predicted"/>
<dbReference type="Gene3D" id="3.40.710.10">
    <property type="entry name" value="DD-peptidase/beta-lactamase superfamily"/>
    <property type="match status" value="1"/>
</dbReference>
<accession>A0A1H1V747</accession>
<evidence type="ECO:0000313" key="2">
    <source>
        <dbReference type="EMBL" id="SDS80206.1"/>
    </source>
</evidence>
<keyword evidence="3" id="KW-1185">Reference proteome</keyword>
<dbReference type="STRING" id="629680.SAMN04489751_2906"/>